<comment type="pathway">
    <text evidence="2">Cofactor biosynthesis; NAD(+) biosynthesis; quinolinate from iminoaspartate: step 1/1.</text>
</comment>
<proteinExistence type="predicted"/>
<keyword evidence="7" id="KW-0479">Metal-binding</keyword>
<gene>
    <name evidence="11" type="ORF">EubceDRAFT1_1919</name>
</gene>
<dbReference type="NCBIfam" id="TIGR00550">
    <property type="entry name" value="nadA"/>
    <property type="match status" value="1"/>
</dbReference>
<evidence type="ECO:0000256" key="4">
    <source>
        <dbReference type="ARBA" id="ARBA00022485"/>
    </source>
</evidence>
<evidence type="ECO:0000256" key="9">
    <source>
        <dbReference type="ARBA" id="ARBA00023014"/>
    </source>
</evidence>
<dbReference type="AlphaFoldDB" id="I5AV70"/>
<protein>
    <recommendedName>
        <fullName evidence="3 10">Quinolinate synthase</fullName>
        <ecNumber evidence="3 10">2.5.1.72</ecNumber>
    </recommendedName>
</protein>
<keyword evidence="9" id="KW-0411">Iron-sulfur</keyword>
<keyword evidence="6" id="KW-0808">Transferase</keyword>
<dbReference type="Pfam" id="PF02445">
    <property type="entry name" value="NadA"/>
    <property type="match status" value="1"/>
</dbReference>
<keyword evidence="12" id="KW-1185">Reference proteome</keyword>
<dbReference type="GO" id="GO:0051539">
    <property type="term" value="F:4 iron, 4 sulfur cluster binding"/>
    <property type="evidence" value="ECO:0007669"/>
    <property type="project" value="UniProtKB-KW"/>
</dbReference>
<keyword evidence="4" id="KW-0004">4Fe-4S</keyword>
<dbReference type="HOGENOM" id="CLU_047382_0_0_9"/>
<dbReference type="UniPathway" id="UPA00253">
    <property type="reaction ID" value="UER00327"/>
</dbReference>
<evidence type="ECO:0000256" key="1">
    <source>
        <dbReference type="ARBA" id="ARBA00001966"/>
    </source>
</evidence>
<dbReference type="PANTHER" id="PTHR30573">
    <property type="entry name" value="QUINOLINATE SYNTHETASE A"/>
    <property type="match status" value="1"/>
</dbReference>
<name>I5AV70_EUBC6</name>
<dbReference type="eggNOG" id="COG0379">
    <property type="taxonomic scope" value="Bacteria"/>
</dbReference>
<evidence type="ECO:0000256" key="5">
    <source>
        <dbReference type="ARBA" id="ARBA00022642"/>
    </source>
</evidence>
<evidence type="ECO:0000313" key="12">
    <source>
        <dbReference type="Proteomes" id="UP000005753"/>
    </source>
</evidence>
<dbReference type="InterPro" id="IPR003473">
    <property type="entry name" value="NadA"/>
</dbReference>
<dbReference type="SUPFAM" id="SSF142754">
    <property type="entry name" value="NadA-like"/>
    <property type="match status" value="1"/>
</dbReference>
<evidence type="ECO:0000256" key="6">
    <source>
        <dbReference type="ARBA" id="ARBA00022679"/>
    </source>
</evidence>
<keyword evidence="5" id="KW-0662">Pyridine nucleotide biosynthesis</keyword>
<evidence type="ECO:0000313" key="11">
    <source>
        <dbReference type="EMBL" id="EIM57693.1"/>
    </source>
</evidence>
<reference evidence="11 12" key="2">
    <citation type="submission" date="2012-02" db="EMBL/GenBank/DDBJ databases">
        <title>Improved High-Quality Draft sequence of Eubacterium cellulosolvens 6.</title>
        <authorList>
            <consortium name="US DOE Joint Genome Institute"/>
            <person name="Lucas S."/>
            <person name="Han J."/>
            <person name="Lapidus A."/>
            <person name="Cheng J.-F."/>
            <person name="Goodwin L."/>
            <person name="Pitluck S."/>
            <person name="Peters L."/>
            <person name="Mikhailova N."/>
            <person name="Gu W."/>
            <person name="Detter J.C."/>
            <person name="Han C."/>
            <person name="Tapia R."/>
            <person name="Land M."/>
            <person name="Hauser L."/>
            <person name="Kyrpides N."/>
            <person name="Ivanova N."/>
            <person name="Pagani I."/>
            <person name="Johnson E."/>
            <person name="Mukhopadhyay B."/>
            <person name="Anderson I."/>
            <person name="Woyke T."/>
        </authorList>
    </citation>
    <scope>NUCLEOTIDE SEQUENCE [LARGE SCALE GENOMIC DNA]</scope>
    <source>
        <strain evidence="11 12">6</strain>
    </source>
</reference>
<evidence type="ECO:0000256" key="7">
    <source>
        <dbReference type="ARBA" id="ARBA00022723"/>
    </source>
</evidence>
<dbReference type="STRING" id="633697.EubceDRAFT1_1919"/>
<evidence type="ECO:0000256" key="8">
    <source>
        <dbReference type="ARBA" id="ARBA00023004"/>
    </source>
</evidence>
<dbReference type="Gene3D" id="3.40.50.10800">
    <property type="entry name" value="NadA-like"/>
    <property type="match status" value="3"/>
</dbReference>
<dbReference type="EC" id="2.5.1.72" evidence="3 10"/>
<accession>I5AV70</accession>
<keyword evidence="8" id="KW-0408">Iron</keyword>
<evidence type="ECO:0000256" key="10">
    <source>
        <dbReference type="NCBIfam" id="TIGR00550"/>
    </source>
</evidence>
<dbReference type="Proteomes" id="UP000005753">
    <property type="component" value="Chromosome"/>
</dbReference>
<dbReference type="InterPro" id="IPR036094">
    <property type="entry name" value="NadA_sf"/>
</dbReference>
<dbReference type="OrthoDB" id="9801204at2"/>
<evidence type="ECO:0000256" key="2">
    <source>
        <dbReference type="ARBA" id="ARBA00005065"/>
    </source>
</evidence>
<organism evidence="11 12">
    <name type="scientific">Eubacterium cellulosolvens (strain ATCC 43171 / JCM 9499 / 6)</name>
    <name type="common">Cillobacterium cellulosolvens</name>
    <dbReference type="NCBI Taxonomy" id="633697"/>
    <lineage>
        <taxon>Bacteria</taxon>
        <taxon>Bacillati</taxon>
        <taxon>Bacillota</taxon>
        <taxon>Clostridia</taxon>
        <taxon>Eubacteriales</taxon>
        <taxon>Eubacteriaceae</taxon>
        <taxon>Eubacterium</taxon>
    </lineage>
</organism>
<evidence type="ECO:0000256" key="3">
    <source>
        <dbReference type="ARBA" id="ARBA00012669"/>
    </source>
</evidence>
<reference evidence="11 12" key="1">
    <citation type="submission" date="2010-08" db="EMBL/GenBank/DDBJ databases">
        <authorList>
            <consortium name="US DOE Joint Genome Institute (JGI-PGF)"/>
            <person name="Lucas S."/>
            <person name="Copeland A."/>
            <person name="Lapidus A."/>
            <person name="Cheng J.-F."/>
            <person name="Bruce D."/>
            <person name="Goodwin L."/>
            <person name="Pitluck S."/>
            <person name="Land M.L."/>
            <person name="Hauser L."/>
            <person name="Chang Y.-J."/>
            <person name="Anderson I.J."/>
            <person name="Johnson E."/>
            <person name="Mulhopadhyay B."/>
            <person name="Kyrpides N."/>
            <person name="Woyke T.J."/>
        </authorList>
    </citation>
    <scope>NUCLEOTIDE SEQUENCE [LARGE SCALE GENOMIC DNA]</scope>
    <source>
        <strain evidence="11 12">6</strain>
    </source>
</reference>
<dbReference type="GO" id="GO:0005829">
    <property type="term" value="C:cytosol"/>
    <property type="evidence" value="ECO:0007669"/>
    <property type="project" value="TreeGrafter"/>
</dbReference>
<dbReference type="GO" id="GO:0046872">
    <property type="term" value="F:metal ion binding"/>
    <property type="evidence" value="ECO:0007669"/>
    <property type="project" value="UniProtKB-KW"/>
</dbReference>
<dbReference type="GO" id="GO:0034628">
    <property type="term" value="P:'de novo' NAD+ biosynthetic process from L-aspartate"/>
    <property type="evidence" value="ECO:0007669"/>
    <property type="project" value="TreeGrafter"/>
</dbReference>
<dbReference type="PANTHER" id="PTHR30573:SF0">
    <property type="entry name" value="QUINOLINATE SYNTHASE, CHLOROPLASTIC"/>
    <property type="match status" value="1"/>
</dbReference>
<dbReference type="EMBL" id="CM001487">
    <property type="protein sequence ID" value="EIM57693.1"/>
    <property type="molecule type" value="Genomic_DNA"/>
</dbReference>
<dbReference type="GO" id="GO:0008987">
    <property type="term" value="F:quinolinate synthetase A activity"/>
    <property type="evidence" value="ECO:0007669"/>
    <property type="project" value="UniProtKB-UniRule"/>
</dbReference>
<comment type="cofactor">
    <cofactor evidence="1">
        <name>[4Fe-4S] cluster</name>
        <dbReference type="ChEBI" id="CHEBI:49883"/>
    </cofactor>
</comment>
<sequence>MTTTRELQDRILELKKKNDVCILAHAYQSHDIWEVADYVGDSYGLSVQASKAPQKTVLMAGVRFMAETCKILSPDKKVLLANSMAGCPMAQEMDKDAVLRMKEENPGFATVAYINTTASLKTAVDVIVTSSSAVKIIRNMPEKDILFIPDCNLGRWVADQIPEKNFRFFNGGCPTHLRITPLEVAQARAAHPGALVLVHPECRPEVTELSDYAGSTTGIMKYAKESDAKEFIIGTESSIVQHLQFECPDKKFWLLSKQCVCHNMKMTTLVDIYNAVAGIGGEEIFLSDEVIEASRKPIDRMIELGG</sequence>
<dbReference type="NCBIfam" id="NF006878">
    <property type="entry name" value="PRK09375.1-2"/>
    <property type="match status" value="1"/>
</dbReference>